<evidence type="ECO:0000313" key="4">
    <source>
        <dbReference type="Proteomes" id="UP001141806"/>
    </source>
</evidence>
<proteinExistence type="predicted"/>
<feature type="compositionally biased region" description="Polar residues" evidence="1">
    <location>
        <begin position="53"/>
        <end position="62"/>
    </location>
</feature>
<keyword evidence="4" id="KW-1185">Reference proteome</keyword>
<gene>
    <name evidence="3" type="ORF">NE237_001694</name>
</gene>
<name>A0A9Q0QYC0_9MAGN</name>
<evidence type="ECO:0000259" key="2">
    <source>
        <dbReference type="Pfam" id="PF18210"/>
    </source>
</evidence>
<evidence type="ECO:0000313" key="3">
    <source>
        <dbReference type="EMBL" id="KAJ4976588.1"/>
    </source>
</evidence>
<dbReference type="PANTHER" id="PTHR35707">
    <property type="entry name" value="OS06G0608100 PROTEIN"/>
    <property type="match status" value="1"/>
</dbReference>
<feature type="compositionally biased region" description="Acidic residues" evidence="1">
    <location>
        <begin position="8"/>
        <end position="17"/>
    </location>
</feature>
<protein>
    <recommendedName>
        <fullName evidence="2">Knl1 C-terminal RWD domain-containing protein</fullName>
    </recommendedName>
</protein>
<dbReference type="PANTHER" id="PTHR35707:SF1">
    <property type="entry name" value="SPC7 KINETOCHORE PROTEIN DOMAIN-CONTAINING PROTEIN"/>
    <property type="match status" value="1"/>
</dbReference>
<dbReference type="Proteomes" id="UP001141806">
    <property type="component" value="Unassembled WGS sequence"/>
</dbReference>
<organism evidence="3 4">
    <name type="scientific">Protea cynaroides</name>
    <dbReference type="NCBI Taxonomy" id="273540"/>
    <lineage>
        <taxon>Eukaryota</taxon>
        <taxon>Viridiplantae</taxon>
        <taxon>Streptophyta</taxon>
        <taxon>Embryophyta</taxon>
        <taxon>Tracheophyta</taxon>
        <taxon>Spermatophyta</taxon>
        <taxon>Magnoliopsida</taxon>
        <taxon>Proteales</taxon>
        <taxon>Proteaceae</taxon>
        <taxon>Protea</taxon>
    </lineage>
</organism>
<feature type="compositionally biased region" description="Polar residues" evidence="1">
    <location>
        <begin position="105"/>
        <end position="116"/>
    </location>
</feature>
<feature type="region of interest" description="Disordered" evidence="1">
    <location>
        <begin position="1"/>
        <end position="116"/>
    </location>
</feature>
<dbReference type="Pfam" id="PF18210">
    <property type="entry name" value="Knl1_RWD_C"/>
    <property type="match status" value="1"/>
</dbReference>
<dbReference type="OrthoDB" id="1929367at2759"/>
<feature type="domain" description="Knl1 C-terminal RWD" evidence="2">
    <location>
        <begin position="1194"/>
        <end position="1346"/>
    </location>
</feature>
<reference evidence="3" key="1">
    <citation type="journal article" date="2023" name="Plant J.">
        <title>The genome of the king protea, Protea cynaroides.</title>
        <authorList>
            <person name="Chang J."/>
            <person name="Duong T.A."/>
            <person name="Schoeman C."/>
            <person name="Ma X."/>
            <person name="Roodt D."/>
            <person name="Barker N."/>
            <person name="Li Z."/>
            <person name="Van de Peer Y."/>
            <person name="Mizrachi E."/>
        </authorList>
    </citation>
    <scope>NUCLEOTIDE SEQUENCE</scope>
    <source>
        <tissue evidence="3">Young leaves</tissue>
    </source>
</reference>
<comment type="caution">
    <text evidence="3">The sequence shown here is derived from an EMBL/GenBank/DDBJ whole genome shotgun (WGS) entry which is preliminary data.</text>
</comment>
<sequence length="1511" mass="166874">MDPKEGEELCDTGPEEETIARQKNRSRRVSFAEITSVHVFDRDEEYETPPDSKPNSENSETGEANEGLGFQSDVGDNDDSKELSQNGEDDEDDNDDGRKPFLQYMDSSSPGSAIGSATSYDDENFFGPVSASFIRSGQPSDSAASDDNHDITLDSTAFSMHYRSLVQSVSGGDLKTPSGHHLTFEERTPSETYAPTNQSSFMALTGIKKPLPQCSVSDGKSSDGRESNDMSLVEENPHRYDYGRLSPTLGALLAEGSKDLPGVSVSNDTEISNSSNYLNRDGGFPMLDRHKTNFKDLKNSGSKELHNIIFNGMPIEVISDASFKSCERNVEPATPPIDQISHDDSSSTKYALRTDASVGDHSQTPGDSVKLQVMPLDRNRVNGRDALETSGLISEVGVCNSATSKPPSKTLKDIVITDRDYGFLGGPRALREEPTDDGSFTPKTLQNYDRQSGSPLAGSVSLLCAKRRQIFCDGTVSSGSKQLSTLFARKNHSSSLTNDRRRHGEIGSSIEKRISKFKILNTCATVEDGFDNLKPTVLGHNCQMASNATALDKNTENLKLKQVDISVTDLKGHLLCSAQKNSEQRDTVNMDAYGSETSKSISMPKGPKQAENYVCVMHDEECSEQISDSMLHCDQPSKVTAVVVSPFQFSSSGKQMQEDTLSSHNPVEASFITSDSLLIDITEDANANKQLTVTSELAASPEHIGILSRALKQQDQGSKLFSSSSGHVEDSGVIAVTHLTPGTKKNVSYLTPVAGGLRSLLKQKRSQSTSPIIDNNSRDNVVKLKGTGDNQLFHDQQNESGNIMDCRTPFQDKLIMNSVSYPMNIVKLKGMGDNQLYNDLQNESRNITDCKTPSQRNVALNSKSRSLVRNHRAGTELSKFKDKLSEEEPNESLYESVSPCVLEKATMEPFQKVLVDQIAQIPSLNEATNFLDNDRMQHCVGKDPVSPKFIKYSSGNNCSSSRQDLHILQQPLPVCDVENSGRKRKNEVILTDKFQVEETGKSQKSPKVFELNSNVPEFSSGLQNLRENKVDRNQADRVHTLSSDVFTKLYGAMKLLFSESNHELNFWQLGMLEDILGQLWKTKKYENLCAVIQFQKTHVHLGNYQQKRVAEARCLQLMLVKEQAKLQLMRVKREILQRRVWLLQSGIQECQNLKLYSLQHLFVPGVRGAENEGAYLTLSGNDKNEEACNKVITMKQEIGALDKKIKSIIECFHDFCHVKGEVSYDESVAIVNDHLKKRTCCGWISQDLQQWSVDDVGSESGHHIIALNYHNFLFQRLTISVRPISSIVTLNKLNDTSIIKAFPNINACTAFAFVFNAEATNKNGGPKCLAKETQITSSLLGNLLDVVEEVQAACIELPDLIQTSFHSPCVEQLNLRLCFIHFKTGMKVILILDTSCLNHGLYPSDVVPSLVSTDIHGVETPVSPSLSLSLSPEITVAVNRLKAGHARVIRLCSCKSYLFQVLTFKGVKGSLLVLVSTVPLSLCDLLARFPPLLHFWICFNSGILASFGIYI</sequence>
<dbReference type="InterPro" id="IPR040850">
    <property type="entry name" value="Knl1_RWD_C"/>
</dbReference>
<accession>A0A9Q0QYC0</accession>
<dbReference type="EMBL" id="JAMYWD010000003">
    <property type="protein sequence ID" value="KAJ4976588.1"/>
    <property type="molecule type" value="Genomic_DNA"/>
</dbReference>
<evidence type="ECO:0000256" key="1">
    <source>
        <dbReference type="SAM" id="MobiDB-lite"/>
    </source>
</evidence>